<feature type="chain" id="PRO_5039022998" description="FMN-binding domain-containing protein" evidence="1">
    <location>
        <begin position="22"/>
        <end position="219"/>
    </location>
</feature>
<evidence type="ECO:0000313" key="3">
    <source>
        <dbReference type="EMBL" id="CCJ33149.1"/>
    </source>
</evidence>
<dbReference type="Proteomes" id="UP000007652">
    <property type="component" value="Unassembled WGS sequence"/>
</dbReference>
<keyword evidence="1" id="KW-0732">Signal</keyword>
<protein>
    <recommendedName>
        <fullName evidence="2">FMN-binding domain-containing protein</fullName>
    </recommendedName>
</protein>
<gene>
    <name evidence="3" type="ORF">CAAU_1065</name>
</gene>
<dbReference type="Gene3D" id="3.90.1010.20">
    <property type="match status" value="1"/>
</dbReference>
<dbReference type="OrthoDB" id="9806398at2"/>
<keyword evidence="4" id="KW-1185">Reference proteome</keyword>
<evidence type="ECO:0000259" key="2">
    <source>
        <dbReference type="SMART" id="SM00900"/>
    </source>
</evidence>
<name>I7K6G7_9CLOT</name>
<dbReference type="Pfam" id="PF04205">
    <property type="entry name" value="FMN_bind"/>
    <property type="match status" value="1"/>
</dbReference>
<organism evidence="3 4">
    <name type="scientific">Caloramator australicus RC3</name>
    <dbReference type="NCBI Taxonomy" id="857293"/>
    <lineage>
        <taxon>Bacteria</taxon>
        <taxon>Bacillati</taxon>
        <taxon>Bacillota</taxon>
        <taxon>Clostridia</taxon>
        <taxon>Eubacteriales</taxon>
        <taxon>Clostridiaceae</taxon>
        <taxon>Caloramator</taxon>
    </lineage>
</organism>
<dbReference type="InterPro" id="IPR007329">
    <property type="entry name" value="FMN-bd"/>
</dbReference>
<dbReference type="STRING" id="857293.CAAU_1065"/>
<proteinExistence type="predicted"/>
<feature type="domain" description="FMN-binding" evidence="2">
    <location>
        <begin position="141"/>
        <end position="215"/>
    </location>
</feature>
<evidence type="ECO:0000313" key="4">
    <source>
        <dbReference type="Proteomes" id="UP000007652"/>
    </source>
</evidence>
<feature type="signal peptide" evidence="1">
    <location>
        <begin position="1"/>
        <end position="21"/>
    </location>
</feature>
<dbReference type="GO" id="GO:0010181">
    <property type="term" value="F:FMN binding"/>
    <property type="evidence" value="ECO:0007669"/>
    <property type="project" value="InterPro"/>
</dbReference>
<dbReference type="EMBL" id="CAKP01000064">
    <property type="protein sequence ID" value="CCJ33149.1"/>
    <property type="molecule type" value="Genomic_DNA"/>
</dbReference>
<dbReference type="AlphaFoldDB" id="I7K6G7"/>
<sequence>MRFKKLGIIMVLILSLITNLACSKKESYKSETLKEEVISAENSNKTEVMEEKNNSEKVNEHVYNNNPKEIKNTSKIDNKKVNISNNINNTKEKAGTKTKNDKENDIQKNVVKEDDKKETKQIETQQKITYKDGIYIGSSEGKNGEIKVQVTVKDGRIHIIEILSHSDTQNLFEIVYKKIASAVYEKQSAEVEIVSGATLTSNGLIRAISNALEGANNSK</sequence>
<dbReference type="RefSeq" id="WP_008908421.1">
    <property type="nucleotide sequence ID" value="NZ_CAKP01000064.1"/>
</dbReference>
<comment type="caution">
    <text evidence="3">The sequence shown here is derived from an EMBL/GenBank/DDBJ whole genome shotgun (WGS) entry which is preliminary data.</text>
</comment>
<dbReference type="eggNOG" id="COG3976">
    <property type="taxonomic scope" value="Bacteria"/>
</dbReference>
<reference evidence="3 4" key="1">
    <citation type="journal article" date="2011" name="J. Bacteriol.">
        <title>Draft genome sequence of Caloramator australicus strain RC3T, a thermoanaerobe from the Great Artesian Basin of Australia.</title>
        <authorList>
            <person name="Ogg C.D."/>
            <person name="Patel B.K.C."/>
        </authorList>
    </citation>
    <scope>NUCLEOTIDE SEQUENCE [LARGE SCALE GENOMIC DNA]</scope>
    <source>
        <strain evidence="3 4">RC3</strain>
    </source>
</reference>
<accession>I7K6G7</accession>
<dbReference type="GO" id="GO:0016020">
    <property type="term" value="C:membrane"/>
    <property type="evidence" value="ECO:0007669"/>
    <property type="project" value="InterPro"/>
</dbReference>
<evidence type="ECO:0000256" key="1">
    <source>
        <dbReference type="SAM" id="SignalP"/>
    </source>
</evidence>
<dbReference type="SMART" id="SM00900">
    <property type="entry name" value="FMN_bind"/>
    <property type="match status" value="1"/>
</dbReference>